<dbReference type="EMBL" id="CAJVRM010000268">
    <property type="protein sequence ID" value="CAG8978597.1"/>
    <property type="molecule type" value="Genomic_DNA"/>
</dbReference>
<dbReference type="OrthoDB" id="4480814at2759"/>
<name>A0A9N9LSB3_9HELO</name>
<gene>
    <name evidence="2" type="ORF">HYALB_00010958</name>
</gene>
<dbReference type="Proteomes" id="UP000701801">
    <property type="component" value="Unassembled WGS sequence"/>
</dbReference>
<dbReference type="PANTHER" id="PTHR28019">
    <property type="entry name" value="CELL MEMBRANE PROTEIN YLR413W-RELATED"/>
    <property type="match status" value="1"/>
</dbReference>
<keyword evidence="1" id="KW-0812">Transmembrane</keyword>
<dbReference type="PANTHER" id="PTHR28019:SF3">
    <property type="entry name" value="INTEGRAL MEMBRANE PROTEIN (AFU_ORTHOLOGUE AFUA_6G07470)"/>
    <property type="match status" value="1"/>
</dbReference>
<dbReference type="InterPro" id="IPR009571">
    <property type="entry name" value="SUR7/Rim9-like_fungi"/>
</dbReference>
<feature type="transmembrane region" description="Helical" evidence="1">
    <location>
        <begin position="162"/>
        <end position="183"/>
    </location>
</feature>
<keyword evidence="3" id="KW-1185">Reference proteome</keyword>
<comment type="caution">
    <text evidence="2">The sequence shown here is derived from an EMBL/GenBank/DDBJ whole genome shotgun (WGS) entry which is preliminary data.</text>
</comment>
<dbReference type="GO" id="GO:0051285">
    <property type="term" value="C:cell cortex of cell tip"/>
    <property type="evidence" value="ECO:0007669"/>
    <property type="project" value="TreeGrafter"/>
</dbReference>
<keyword evidence="1" id="KW-1133">Transmembrane helix</keyword>
<reference evidence="2" key="1">
    <citation type="submission" date="2021-07" db="EMBL/GenBank/DDBJ databases">
        <authorList>
            <person name="Durling M."/>
        </authorList>
    </citation>
    <scope>NUCLEOTIDE SEQUENCE</scope>
</reference>
<evidence type="ECO:0000256" key="1">
    <source>
        <dbReference type="SAM" id="Phobius"/>
    </source>
</evidence>
<dbReference type="GO" id="GO:0031505">
    <property type="term" value="P:fungal-type cell wall organization"/>
    <property type="evidence" value="ECO:0007669"/>
    <property type="project" value="TreeGrafter"/>
</dbReference>
<dbReference type="Pfam" id="PF06687">
    <property type="entry name" value="SUR7"/>
    <property type="match status" value="1"/>
</dbReference>
<feature type="transmembrane region" description="Helical" evidence="1">
    <location>
        <begin position="190"/>
        <end position="211"/>
    </location>
</feature>
<proteinExistence type="predicted"/>
<evidence type="ECO:0000313" key="3">
    <source>
        <dbReference type="Proteomes" id="UP000701801"/>
    </source>
</evidence>
<evidence type="ECO:0008006" key="4">
    <source>
        <dbReference type="Google" id="ProtNLM"/>
    </source>
</evidence>
<sequence>MGIGRFMCVALPAALTTASLICIMIAMLAGITNKSLDMFELETKNLSVSTSTLLNIVDLASNKGPGLGGQIVAAQGPTPGNITAASLGLADSYKVNLWNYCKTNGTETTCTDGKFNWAEGATNVTEMREQVRIMTNYNNASLPQELKGALKTFQKVHKWTSVVYIIAIISAAITLFFGIFAIFSQGASCLTYLVSGVASTSVFIASLMATIESSVVVSAIKGVEKSYNVKAHLNTSWLATTWLAVAFSLGAGIFWLASVCCCGTSSSKKNRRSGDNEKLIPTGQYHRVDDNTAYNNGAGAFASGGMQPKPVAYKNGAYEPYSHAAI</sequence>
<accession>A0A9N9LSB3</accession>
<feature type="transmembrane region" description="Helical" evidence="1">
    <location>
        <begin position="242"/>
        <end position="263"/>
    </location>
</feature>
<keyword evidence="1" id="KW-0472">Membrane</keyword>
<dbReference type="AlphaFoldDB" id="A0A9N9LSB3"/>
<protein>
    <recommendedName>
        <fullName evidence="4">SUR7 protein</fullName>
    </recommendedName>
</protein>
<dbReference type="InterPro" id="IPR052413">
    <property type="entry name" value="SUR7_domain"/>
</dbReference>
<feature type="transmembrane region" description="Helical" evidence="1">
    <location>
        <begin position="7"/>
        <end position="31"/>
    </location>
</feature>
<organism evidence="2 3">
    <name type="scientific">Hymenoscyphus albidus</name>
    <dbReference type="NCBI Taxonomy" id="595503"/>
    <lineage>
        <taxon>Eukaryota</taxon>
        <taxon>Fungi</taxon>
        <taxon>Dikarya</taxon>
        <taxon>Ascomycota</taxon>
        <taxon>Pezizomycotina</taxon>
        <taxon>Leotiomycetes</taxon>
        <taxon>Helotiales</taxon>
        <taxon>Helotiaceae</taxon>
        <taxon>Hymenoscyphus</taxon>
    </lineage>
</organism>
<evidence type="ECO:0000313" key="2">
    <source>
        <dbReference type="EMBL" id="CAG8978597.1"/>
    </source>
</evidence>
<dbReference type="GO" id="GO:0005886">
    <property type="term" value="C:plasma membrane"/>
    <property type="evidence" value="ECO:0007669"/>
    <property type="project" value="InterPro"/>
</dbReference>